<sequence>MRIFHLFTLNNEEELVIYYVVVGAFLEEFVVILKSSEDVAALTLAIKKASIGLDDVDLDELELYLAQQPTGGWLPCDSDELKALKEGNEGMIDKFCHFDVATLGRRNIHVLVGINYKMTVEERLRRSHEVRDAEVELWCLVVGDGTSVFPVIIKKLALIQDLQWRLKMRIYRAGNEEVADRLLRKKLDPLKTIAEVFHDFEEHTVHFLALPPSKFDVSEYERSWSSSDSDDEAPSEYVRSWTPTEPYEEAAELLKNAQEVSELVAIVNDLASLSADVPYTIPFIMLASSSGTGKTQMAFNLMARDDLDVFCFACVNDGEVVRLAFCYRSSAFIQCVDKDIREVGEAGVFEISQQSELYTYAFIRTLLSDLPGFTGTRTRAEVLDAINARRARGRHCVFFLDDYPHIDNSMSEEEKNLWTRKMRFMRNVFRSFGLVVIVSASNKAAKSILTTAVKAQTHDELWCVVYPLLPRFEDPSLKSLPRELQTIITCSRPMFGNPAMEYVSSHPYDEGMGVEKYMNTMVQSLARAFVYGGRYTPENVNESHARLFLASSYRKSNSEYGDTNGPAGDFSRLYETKMFELWLRGCEYPVKGNLSQGTLTKDDLVACFDRVPAECTVVLFFLQDMKDLLSYFKKRKQKRDRKNKKRKFDDVTRECPWLLRAVFYGVNRVEDGMLGVETESVSVRHMRNNCNNAECTGKRACEHIDKLVILVELPESRA</sequence>
<dbReference type="InParanoid" id="G4ZQI5"/>
<protein>
    <submittedName>
        <fullName evidence="1">Uncharacterized protein</fullName>
    </submittedName>
</protein>
<dbReference type="AlphaFoldDB" id="G4ZQI5"/>
<dbReference type="OMA" id="CEHSERD"/>
<gene>
    <name evidence="1" type="ORF">PHYSODRAFT_333752</name>
</gene>
<organism evidence="1 2">
    <name type="scientific">Phytophthora sojae (strain P6497)</name>
    <name type="common">Soybean stem and root rot agent</name>
    <name type="synonym">Phytophthora megasperma f. sp. glycines</name>
    <dbReference type="NCBI Taxonomy" id="1094619"/>
    <lineage>
        <taxon>Eukaryota</taxon>
        <taxon>Sar</taxon>
        <taxon>Stramenopiles</taxon>
        <taxon>Oomycota</taxon>
        <taxon>Peronosporomycetes</taxon>
        <taxon>Peronosporales</taxon>
        <taxon>Peronosporaceae</taxon>
        <taxon>Phytophthora</taxon>
    </lineage>
</organism>
<dbReference type="EMBL" id="JH159155">
    <property type="protein sequence ID" value="EGZ15513.1"/>
    <property type="molecule type" value="Genomic_DNA"/>
</dbReference>
<dbReference type="RefSeq" id="XP_009529262.1">
    <property type="nucleotide sequence ID" value="XM_009530967.1"/>
</dbReference>
<dbReference type="InterPro" id="IPR027417">
    <property type="entry name" value="P-loop_NTPase"/>
</dbReference>
<proteinExistence type="predicted"/>
<dbReference type="SUPFAM" id="SSF52540">
    <property type="entry name" value="P-loop containing nucleoside triphosphate hydrolases"/>
    <property type="match status" value="1"/>
</dbReference>
<keyword evidence="2" id="KW-1185">Reference proteome</keyword>
<dbReference type="KEGG" id="psoj:PHYSODRAFT_333752"/>
<dbReference type="GeneID" id="20646713"/>
<accession>G4ZQI5</accession>
<name>G4ZQI5_PHYSP</name>
<evidence type="ECO:0000313" key="1">
    <source>
        <dbReference type="EMBL" id="EGZ15513.1"/>
    </source>
</evidence>
<reference evidence="1 2" key="1">
    <citation type="journal article" date="2006" name="Science">
        <title>Phytophthora genome sequences uncover evolutionary origins and mechanisms of pathogenesis.</title>
        <authorList>
            <person name="Tyler B.M."/>
            <person name="Tripathy S."/>
            <person name="Zhang X."/>
            <person name="Dehal P."/>
            <person name="Jiang R.H."/>
            <person name="Aerts A."/>
            <person name="Arredondo F.D."/>
            <person name="Baxter L."/>
            <person name="Bensasson D."/>
            <person name="Beynon J.L."/>
            <person name="Chapman J."/>
            <person name="Damasceno C.M."/>
            <person name="Dorrance A.E."/>
            <person name="Dou D."/>
            <person name="Dickerman A.W."/>
            <person name="Dubchak I.L."/>
            <person name="Garbelotto M."/>
            <person name="Gijzen M."/>
            <person name="Gordon S.G."/>
            <person name="Govers F."/>
            <person name="Grunwald N.J."/>
            <person name="Huang W."/>
            <person name="Ivors K.L."/>
            <person name="Jones R.W."/>
            <person name="Kamoun S."/>
            <person name="Krampis K."/>
            <person name="Lamour K.H."/>
            <person name="Lee M.K."/>
            <person name="McDonald W.H."/>
            <person name="Medina M."/>
            <person name="Meijer H.J."/>
            <person name="Nordberg E.K."/>
            <person name="Maclean D.J."/>
            <person name="Ospina-Giraldo M.D."/>
            <person name="Morris P.F."/>
            <person name="Phuntumart V."/>
            <person name="Putnam N.H."/>
            <person name="Rash S."/>
            <person name="Rose J.K."/>
            <person name="Sakihama Y."/>
            <person name="Salamov A.A."/>
            <person name="Savidor A."/>
            <person name="Scheuring C.F."/>
            <person name="Smith B.M."/>
            <person name="Sobral B.W."/>
            <person name="Terry A."/>
            <person name="Torto-Alalibo T.A."/>
            <person name="Win J."/>
            <person name="Xu Z."/>
            <person name="Zhang H."/>
            <person name="Grigoriev I.V."/>
            <person name="Rokhsar D.S."/>
            <person name="Boore J.L."/>
        </authorList>
    </citation>
    <scope>NUCLEOTIDE SEQUENCE [LARGE SCALE GENOMIC DNA]</scope>
    <source>
        <strain evidence="1 2">P6497</strain>
    </source>
</reference>
<dbReference type="Proteomes" id="UP000002640">
    <property type="component" value="Unassembled WGS sequence"/>
</dbReference>
<evidence type="ECO:0000313" key="2">
    <source>
        <dbReference type="Proteomes" id="UP000002640"/>
    </source>
</evidence>